<evidence type="ECO:0000313" key="8">
    <source>
        <dbReference type="Proteomes" id="UP001567538"/>
    </source>
</evidence>
<sequence length="83" mass="9795">MDKCSNDQKHPTTLKEANSVEWELMKMTEQEEDMICRMHKLVGDKWDLIAGRVPGRSAGEIERFWLMRNGDGKKIAKKRRQNY</sequence>
<dbReference type="SMART" id="SM00717">
    <property type="entry name" value="SANT"/>
    <property type="match status" value="1"/>
</dbReference>
<dbReference type="EMBL" id="JBEAFC010000003">
    <property type="protein sequence ID" value="KAL1561932.1"/>
    <property type="molecule type" value="Genomic_DNA"/>
</dbReference>
<dbReference type="CDD" id="cd00167">
    <property type="entry name" value="SANT"/>
    <property type="match status" value="1"/>
</dbReference>
<comment type="caution">
    <text evidence="7">The sequence shown here is derived from an EMBL/GenBank/DDBJ whole genome shotgun (WGS) entry which is preliminary data.</text>
</comment>
<dbReference type="Pfam" id="PF00249">
    <property type="entry name" value="Myb_DNA-binding"/>
    <property type="match status" value="1"/>
</dbReference>
<name>A0ABD1I0J4_SALDI</name>
<dbReference type="Gene3D" id="1.10.10.60">
    <property type="entry name" value="Homeodomain-like"/>
    <property type="match status" value="1"/>
</dbReference>
<proteinExistence type="predicted"/>
<evidence type="ECO:0000259" key="6">
    <source>
        <dbReference type="SMART" id="SM00717"/>
    </source>
</evidence>
<evidence type="ECO:0000256" key="1">
    <source>
        <dbReference type="ARBA" id="ARBA00004123"/>
    </source>
</evidence>
<dbReference type="GO" id="GO:0030154">
    <property type="term" value="P:cell differentiation"/>
    <property type="evidence" value="ECO:0007669"/>
    <property type="project" value="UniProtKB-ARBA"/>
</dbReference>
<evidence type="ECO:0000313" key="7">
    <source>
        <dbReference type="EMBL" id="KAL1561932.1"/>
    </source>
</evidence>
<dbReference type="InterPro" id="IPR015495">
    <property type="entry name" value="Myb_TF_plants"/>
</dbReference>
<dbReference type="GO" id="GO:0048731">
    <property type="term" value="P:system development"/>
    <property type="evidence" value="ECO:0007669"/>
    <property type="project" value="UniProtKB-ARBA"/>
</dbReference>
<evidence type="ECO:0000256" key="4">
    <source>
        <dbReference type="ARBA" id="ARBA00023163"/>
    </source>
</evidence>
<evidence type="ECO:0000256" key="2">
    <source>
        <dbReference type="ARBA" id="ARBA00023015"/>
    </source>
</evidence>
<dbReference type="InterPro" id="IPR009057">
    <property type="entry name" value="Homeodomain-like_sf"/>
</dbReference>
<dbReference type="GO" id="GO:0005634">
    <property type="term" value="C:nucleus"/>
    <property type="evidence" value="ECO:0007669"/>
    <property type="project" value="UniProtKB-SubCell"/>
</dbReference>
<dbReference type="GO" id="GO:0009653">
    <property type="term" value="P:anatomical structure morphogenesis"/>
    <property type="evidence" value="ECO:0007669"/>
    <property type="project" value="UniProtKB-ARBA"/>
</dbReference>
<organism evidence="7 8">
    <name type="scientific">Salvia divinorum</name>
    <name type="common">Maria pastora</name>
    <name type="synonym">Diviner's sage</name>
    <dbReference type="NCBI Taxonomy" id="28513"/>
    <lineage>
        <taxon>Eukaryota</taxon>
        <taxon>Viridiplantae</taxon>
        <taxon>Streptophyta</taxon>
        <taxon>Embryophyta</taxon>
        <taxon>Tracheophyta</taxon>
        <taxon>Spermatophyta</taxon>
        <taxon>Magnoliopsida</taxon>
        <taxon>eudicotyledons</taxon>
        <taxon>Gunneridae</taxon>
        <taxon>Pentapetalae</taxon>
        <taxon>asterids</taxon>
        <taxon>lamiids</taxon>
        <taxon>Lamiales</taxon>
        <taxon>Lamiaceae</taxon>
        <taxon>Nepetoideae</taxon>
        <taxon>Mentheae</taxon>
        <taxon>Salviinae</taxon>
        <taxon>Salvia</taxon>
        <taxon>Salvia subgen. Calosphace</taxon>
    </lineage>
</organism>
<evidence type="ECO:0000256" key="3">
    <source>
        <dbReference type="ARBA" id="ARBA00023125"/>
    </source>
</evidence>
<dbReference type="GO" id="GO:0090558">
    <property type="term" value="P:plant epidermis development"/>
    <property type="evidence" value="ECO:0007669"/>
    <property type="project" value="UniProtKB-ARBA"/>
</dbReference>
<reference evidence="7 8" key="1">
    <citation type="submission" date="2024-06" db="EMBL/GenBank/DDBJ databases">
        <title>A chromosome level genome sequence of Diviner's sage (Salvia divinorum).</title>
        <authorList>
            <person name="Ford S.A."/>
            <person name="Ro D.-K."/>
            <person name="Ness R.W."/>
            <person name="Phillips M.A."/>
        </authorList>
    </citation>
    <scope>NUCLEOTIDE SEQUENCE [LARGE SCALE GENOMIC DNA]</scope>
    <source>
        <strain evidence="7">SAF-2024a</strain>
        <tissue evidence="7">Leaf</tissue>
    </source>
</reference>
<dbReference type="SUPFAM" id="SSF46689">
    <property type="entry name" value="Homeodomain-like"/>
    <property type="match status" value="1"/>
</dbReference>
<protein>
    <submittedName>
        <fullName evidence="7">MYB-like transcription factor ETC3</fullName>
    </submittedName>
</protein>
<dbReference type="InterPro" id="IPR001005">
    <property type="entry name" value="SANT/Myb"/>
</dbReference>
<dbReference type="AlphaFoldDB" id="A0ABD1I0J4"/>
<dbReference type="PANTHER" id="PTHR47998">
    <property type="entry name" value="TRANSCRIPTION FACTOR MYB51-LIKE ISOFORM X1"/>
    <property type="match status" value="1"/>
</dbReference>
<evidence type="ECO:0000256" key="5">
    <source>
        <dbReference type="ARBA" id="ARBA00023242"/>
    </source>
</evidence>
<keyword evidence="2" id="KW-0805">Transcription regulation</keyword>
<keyword evidence="4" id="KW-0804">Transcription</keyword>
<gene>
    <name evidence="7" type="ORF">AAHA92_04567</name>
</gene>
<keyword evidence="8" id="KW-1185">Reference proteome</keyword>
<keyword evidence="3" id="KW-0238">DNA-binding</keyword>
<dbReference type="PANTHER" id="PTHR47998:SF93">
    <property type="entry name" value="MYB-LIKE TRANSCRIPTION FACTOR ETC1"/>
    <property type="match status" value="1"/>
</dbReference>
<accession>A0ABD1I0J4</accession>
<feature type="domain" description="Myb-like" evidence="6">
    <location>
        <begin position="23"/>
        <end position="71"/>
    </location>
</feature>
<dbReference type="GO" id="GO:0003677">
    <property type="term" value="F:DNA binding"/>
    <property type="evidence" value="ECO:0007669"/>
    <property type="project" value="UniProtKB-KW"/>
</dbReference>
<dbReference type="Proteomes" id="UP001567538">
    <property type="component" value="Unassembled WGS sequence"/>
</dbReference>
<comment type="subcellular location">
    <subcellularLocation>
        <location evidence="1">Nucleus</location>
    </subcellularLocation>
</comment>
<dbReference type="FunFam" id="1.10.10.60:FF:000160">
    <property type="entry name" value="MYB-like transcription factor"/>
    <property type="match status" value="1"/>
</dbReference>
<keyword evidence="5" id="KW-0539">Nucleus</keyword>